<organism evidence="2 3">
    <name type="scientific">Tumebacillus lipolyticus</name>
    <dbReference type="NCBI Taxonomy" id="1280370"/>
    <lineage>
        <taxon>Bacteria</taxon>
        <taxon>Bacillati</taxon>
        <taxon>Bacillota</taxon>
        <taxon>Bacilli</taxon>
        <taxon>Bacillales</taxon>
        <taxon>Alicyclobacillaceae</taxon>
        <taxon>Tumebacillus</taxon>
    </lineage>
</organism>
<dbReference type="Pfam" id="PF00753">
    <property type="entry name" value="Lactamase_B"/>
    <property type="match status" value="1"/>
</dbReference>
<feature type="domain" description="Metallo-beta-lactamase" evidence="1">
    <location>
        <begin position="16"/>
        <end position="234"/>
    </location>
</feature>
<accession>A0ABW5A015</accession>
<dbReference type="PANTHER" id="PTHR23131:SF4">
    <property type="entry name" value="METALLO-BETA-LACTAMASE SUPERFAMILY POTEIN"/>
    <property type="match status" value="1"/>
</dbReference>
<gene>
    <name evidence="2" type="ORF">ACFSOY_16620</name>
</gene>
<dbReference type="EMBL" id="JBHUIO010000011">
    <property type="protein sequence ID" value="MFD2171587.1"/>
    <property type="molecule type" value="Genomic_DNA"/>
</dbReference>
<proteinExistence type="predicted"/>
<dbReference type="Gene3D" id="3.60.15.10">
    <property type="entry name" value="Ribonuclease Z/Hydroxyacylglutathione hydrolase-like"/>
    <property type="match status" value="1"/>
</dbReference>
<sequence length="321" mass="36239">MSIHKIPLPTSFEIGDVNVYLLREKECLTLIDTGTSSSVGEQALEKSLAELGHCVEDLDQIVLTHYHADHAGLLERLVSRSGAKVYAHPLTERLILPTAESLAERASFFDSVYLGMGITDNIKRQTVVDEIVGYQEEMGQAGIDVELHEGDRLPGHDRWRVIYTPGHSQDHISLYQEQDGLMVLGDHLLQNISSNAFIEPPSTAGEERPKTLMIYREALRKVNELEWKVGYPGHFEDIYDYRALIEKRFRSQEKRAKSVVELVQAGKRKGIEICSTLFPKSMNYLPLIMSETLGHLDWMTAEGMIKKSVTDAGVWEYSPVK</sequence>
<dbReference type="RefSeq" id="WP_386048526.1">
    <property type="nucleotide sequence ID" value="NZ_JBHUIO010000011.1"/>
</dbReference>
<dbReference type="SUPFAM" id="SSF56281">
    <property type="entry name" value="Metallo-hydrolase/oxidoreductase"/>
    <property type="match status" value="1"/>
</dbReference>
<dbReference type="PANTHER" id="PTHR23131">
    <property type="entry name" value="ENDORIBONUCLEASE LACTB2"/>
    <property type="match status" value="1"/>
</dbReference>
<reference evidence="3" key="1">
    <citation type="journal article" date="2019" name="Int. J. Syst. Evol. Microbiol.">
        <title>The Global Catalogue of Microorganisms (GCM) 10K type strain sequencing project: providing services to taxonomists for standard genome sequencing and annotation.</title>
        <authorList>
            <consortium name="The Broad Institute Genomics Platform"/>
            <consortium name="The Broad Institute Genome Sequencing Center for Infectious Disease"/>
            <person name="Wu L."/>
            <person name="Ma J."/>
        </authorList>
    </citation>
    <scope>NUCLEOTIDE SEQUENCE [LARGE SCALE GENOMIC DNA]</scope>
    <source>
        <strain evidence="3">CGMCC 1.13574</strain>
    </source>
</reference>
<keyword evidence="3" id="KW-1185">Reference proteome</keyword>
<dbReference type="InterPro" id="IPR001279">
    <property type="entry name" value="Metallo-B-lactamas"/>
</dbReference>
<evidence type="ECO:0000313" key="2">
    <source>
        <dbReference type="EMBL" id="MFD2171587.1"/>
    </source>
</evidence>
<name>A0ABW5A015_9BACL</name>
<evidence type="ECO:0000259" key="1">
    <source>
        <dbReference type="SMART" id="SM00849"/>
    </source>
</evidence>
<protein>
    <submittedName>
        <fullName evidence="2">MBL fold metallo-hydrolase</fullName>
    </submittedName>
</protein>
<dbReference type="Proteomes" id="UP001597343">
    <property type="component" value="Unassembled WGS sequence"/>
</dbReference>
<dbReference type="SMART" id="SM00849">
    <property type="entry name" value="Lactamase_B"/>
    <property type="match status" value="1"/>
</dbReference>
<evidence type="ECO:0000313" key="3">
    <source>
        <dbReference type="Proteomes" id="UP001597343"/>
    </source>
</evidence>
<dbReference type="InterPro" id="IPR050662">
    <property type="entry name" value="Sec-metab_biosynth-thioest"/>
</dbReference>
<comment type="caution">
    <text evidence="2">The sequence shown here is derived from an EMBL/GenBank/DDBJ whole genome shotgun (WGS) entry which is preliminary data.</text>
</comment>
<dbReference type="InterPro" id="IPR036866">
    <property type="entry name" value="RibonucZ/Hydroxyglut_hydro"/>
</dbReference>